<name>A0A1X2HR11_9FUNG</name>
<evidence type="ECO:0000259" key="1">
    <source>
        <dbReference type="Pfam" id="PF00652"/>
    </source>
</evidence>
<dbReference type="SUPFAM" id="SSF50370">
    <property type="entry name" value="Ricin B-like lectins"/>
    <property type="match status" value="1"/>
</dbReference>
<dbReference type="Pfam" id="PF00652">
    <property type="entry name" value="Ricin_B_lectin"/>
    <property type="match status" value="1"/>
</dbReference>
<sequence>MSEFPIDTYFYIKNKKTNTVLDVYDGATTEGAHIIMWPQASGKKKGSLPETISYRGVLYRTKMNDNDNQLWRCEDGYLINMKSKLVLDVRGGDLKADTLIVQYGRKTTAAQNQRFGFRDGYLYVLADPQLVFDIKGKSNKDGAKLILNQRTNQDNEYQQWMFEPFTAPEYNNTFG</sequence>
<organism evidence="2 3">
    <name type="scientific">Absidia repens</name>
    <dbReference type="NCBI Taxonomy" id="90262"/>
    <lineage>
        <taxon>Eukaryota</taxon>
        <taxon>Fungi</taxon>
        <taxon>Fungi incertae sedis</taxon>
        <taxon>Mucoromycota</taxon>
        <taxon>Mucoromycotina</taxon>
        <taxon>Mucoromycetes</taxon>
        <taxon>Mucorales</taxon>
        <taxon>Cunninghamellaceae</taxon>
        <taxon>Absidia</taxon>
    </lineage>
</organism>
<reference evidence="2 3" key="1">
    <citation type="submission" date="2016-07" db="EMBL/GenBank/DDBJ databases">
        <title>Pervasive Adenine N6-methylation of Active Genes in Fungi.</title>
        <authorList>
            <consortium name="DOE Joint Genome Institute"/>
            <person name="Mondo S.J."/>
            <person name="Dannebaum R.O."/>
            <person name="Kuo R.C."/>
            <person name="Labutti K."/>
            <person name="Haridas S."/>
            <person name="Kuo A."/>
            <person name="Salamov A."/>
            <person name="Ahrendt S.R."/>
            <person name="Lipzen A."/>
            <person name="Sullivan W."/>
            <person name="Andreopoulos W.B."/>
            <person name="Clum A."/>
            <person name="Lindquist E."/>
            <person name="Daum C."/>
            <person name="Ramamoorthy G.K."/>
            <person name="Gryganskyi A."/>
            <person name="Culley D."/>
            <person name="Magnuson J.K."/>
            <person name="James T.Y."/>
            <person name="O'Malley M.A."/>
            <person name="Stajich J.E."/>
            <person name="Spatafora J.W."/>
            <person name="Visel A."/>
            <person name="Grigoriev I.V."/>
        </authorList>
    </citation>
    <scope>NUCLEOTIDE SEQUENCE [LARGE SCALE GENOMIC DNA]</scope>
    <source>
        <strain evidence="2 3">NRRL 1336</strain>
    </source>
</reference>
<evidence type="ECO:0000313" key="2">
    <source>
        <dbReference type="EMBL" id="ORZ01887.1"/>
    </source>
</evidence>
<dbReference type="Gene3D" id="2.80.10.50">
    <property type="match status" value="1"/>
</dbReference>
<keyword evidence="2" id="KW-0430">Lectin</keyword>
<dbReference type="EMBL" id="MCGE01000056">
    <property type="protein sequence ID" value="ORZ01887.1"/>
    <property type="molecule type" value="Genomic_DNA"/>
</dbReference>
<evidence type="ECO:0000313" key="3">
    <source>
        <dbReference type="Proteomes" id="UP000193560"/>
    </source>
</evidence>
<keyword evidence="3" id="KW-1185">Reference proteome</keyword>
<gene>
    <name evidence="2" type="ORF">BCR42DRAFT_398889</name>
</gene>
<accession>A0A1X2HR11</accession>
<dbReference type="CDD" id="cd23454">
    <property type="entry name" value="beta-trefoil_Ricin_GllA-1"/>
    <property type="match status" value="1"/>
</dbReference>
<feature type="domain" description="Ricin B lectin" evidence="1">
    <location>
        <begin position="64"/>
        <end position="160"/>
    </location>
</feature>
<dbReference type="InterPro" id="IPR000772">
    <property type="entry name" value="Ricin_B_lectin"/>
</dbReference>
<dbReference type="AlphaFoldDB" id="A0A1X2HR11"/>
<comment type="caution">
    <text evidence="2">The sequence shown here is derived from an EMBL/GenBank/DDBJ whole genome shotgun (WGS) entry which is preliminary data.</text>
</comment>
<proteinExistence type="predicted"/>
<protein>
    <submittedName>
        <fullName evidence="2">Ricin B lectin domain-containing protein</fullName>
    </submittedName>
</protein>
<dbReference type="InterPro" id="IPR035992">
    <property type="entry name" value="Ricin_B-like_lectins"/>
</dbReference>
<dbReference type="GO" id="GO:0030246">
    <property type="term" value="F:carbohydrate binding"/>
    <property type="evidence" value="ECO:0007669"/>
    <property type="project" value="UniProtKB-KW"/>
</dbReference>
<dbReference type="Proteomes" id="UP000193560">
    <property type="component" value="Unassembled WGS sequence"/>
</dbReference>
<dbReference type="OrthoDB" id="9895617at2759"/>
<dbReference type="STRING" id="90262.A0A1X2HR11"/>